<name>A0ABR2IPM4_9EUKA</name>
<feature type="compositionally biased region" description="Basic and acidic residues" evidence="2">
    <location>
        <begin position="408"/>
        <end position="423"/>
    </location>
</feature>
<organism evidence="3 4">
    <name type="scientific">Tritrichomonas musculus</name>
    <dbReference type="NCBI Taxonomy" id="1915356"/>
    <lineage>
        <taxon>Eukaryota</taxon>
        <taxon>Metamonada</taxon>
        <taxon>Parabasalia</taxon>
        <taxon>Tritrichomonadida</taxon>
        <taxon>Tritrichomonadidae</taxon>
        <taxon>Tritrichomonas</taxon>
    </lineage>
</organism>
<feature type="region of interest" description="Disordered" evidence="2">
    <location>
        <begin position="380"/>
        <end position="479"/>
    </location>
</feature>
<dbReference type="Proteomes" id="UP001470230">
    <property type="component" value="Unassembled WGS sequence"/>
</dbReference>
<evidence type="ECO:0000256" key="1">
    <source>
        <dbReference type="SAM" id="Coils"/>
    </source>
</evidence>
<protein>
    <submittedName>
        <fullName evidence="3">Uncharacterized protein</fullName>
    </submittedName>
</protein>
<evidence type="ECO:0000313" key="3">
    <source>
        <dbReference type="EMBL" id="KAK8866897.1"/>
    </source>
</evidence>
<feature type="compositionally biased region" description="Basic and acidic residues" evidence="2">
    <location>
        <begin position="468"/>
        <end position="479"/>
    </location>
</feature>
<feature type="compositionally biased region" description="Polar residues" evidence="2">
    <location>
        <begin position="447"/>
        <end position="466"/>
    </location>
</feature>
<feature type="coiled-coil region" evidence="1">
    <location>
        <begin position="176"/>
        <end position="221"/>
    </location>
</feature>
<dbReference type="EMBL" id="JAPFFF010000015">
    <property type="protein sequence ID" value="KAK8866897.1"/>
    <property type="molecule type" value="Genomic_DNA"/>
</dbReference>
<reference evidence="3 4" key="1">
    <citation type="submission" date="2024-04" db="EMBL/GenBank/DDBJ databases">
        <title>Tritrichomonas musculus Genome.</title>
        <authorList>
            <person name="Alves-Ferreira E."/>
            <person name="Grigg M."/>
            <person name="Lorenzi H."/>
            <person name="Galac M."/>
        </authorList>
    </citation>
    <scope>NUCLEOTIDE SEQUENCE [LARGE SCALE GENOMIC DNA]</scope>
    <source>
        <strain evidence="3 4">EAF2021</strain>
    </source>
</reference>
<keyword evidence="1" id="KW-0175">Coiled coil</keyword>
<comment type="caution">
    <text evidence="3">The sequence shown here is derived from an EMBL/GenBank/DDBJ whole genome shotgun (WGS) entry which is preliminary data.</text>
</comment>
<proteinExistence type="predicted"/>
<sequence>MKRFPREPLVSDEAHIIATQLVEKKRNLSSIDSSIHPKLLAPLAAYRNQALFSKQEQKKCFIEKIISELILIPPFQKNITSTASESSRQHEKKAHMTIKVTPEERQYINKIIDLLLTDSEIDTIDPDFIPKMLVVLKERKQKAQLNADVTTSRQIQQQMKKLEKMANSPDFNSQTKQKLIDNYNQILSRIQQLRYEYQDKIKSTLEQKEEAKNKIIEANNNDVIAFEEERESLENGDGFLPSITLRELYRKVKIVESSEEKMYLQKQIETQENAEMYEYLQRTDHLMKSKKERLKKAFYARKQLFEEQWESKQNKIKTQYDQLIAQERLQLETMKKRLINAGIEPPQDKQEYKFENDFETPSQRSAPPDPSLCKKLLEDDSADSSNLSAEDPKDDDISLLDSNTSSENKCDISDSNKKNENKQADLNCNKQNEPKTMISKKNENRARVNNNMPLNIDLTNSMNKMNRNPKEEKNSNDRNKSKFKEMVMKIFGNETQIKDSIELDLDLNQDSDLIDLSEFHDDENNLKKEEPLSNDIIKNITKNANDKMTSDLIFFSTEKDETEVPFFTDDGIECSMIRIEGNQSTSSIFNDDIFVK</sequence>
<evidence type="ECO:0000256" key="2">
    <source>
        <dbReference type="SAM" id="MobiDB-lite"/>
    </source>
</evidence>
<gene>
    <name evidence="3" type="ORF">M9Y10_009865</name>
</gene>
<evidence type="ECO:0000313" key="4">
    <source>
        <dbReference type="Proteomes" id="UP001470230"/>
    </source>
</evidence>
<keyword evidence="4" id="KW-1185">Reference proteome</keyword>
<accession>A0ABR2IPM4</accession>